<evidence type="ECO:0000256" key="3">
    <source>
        <dbReference type="ARBA" id="ARBA00022443"/>
    </source>
</evidence>
<dbReference type="CDD" id="cd14112">
    <property type="entry name" value="STKc_Unc-89_rpt2"/>
    <property type="match status" value="1"/>
</dbReference>
<feature type="region of interest" description="Disordered" evidence="10">
    <location>
        <begin position="6883"/>
        <end position="6955"/>
    </location>
</feature>
<dbReference type="Pfam" id="PF00069">
    <property type="entry name" value="Pkinase"/>
    <property type="match status" value="2"/>
</dbReference>
<evidence type="ECO:0000256" key="6">
    <source>
        <dbReference type="ARBA" id="ARBA00023157"/>
    </source>
</evidence>
<organism evidence="16 17">
    <name type="scientific">Caenorhabditis briggsae</name>
    <dbReference type="NCBI Taxonomy" id="6238"/>
    <lineage>
        <taxon>Eukaryota</taxon>
        <taxon>Metazoa</taxon>
        <taxon>Ecdysozoa</taxon>
        <taxon>Nematoda</taxon>
        <taxon>Chromadorea</taxon>
        <taxon>Rhabditida</taxon>
        <taxon>Rhabditina</taxon>
        <taxon>Rhabditomorpha</taxon>
        <taxon>Rhabditoidea</taxon>
        <taxon>Rhabditidae</taxon>
        <taxon>Peloderinae</taxon>
        <taxon>Caenorhabditis</taxon>
    </lineage>
</organism>
<feature type="domain" description="Ig-like" evidence="14">
    <location>
        <begin position="5069"/>
        <end position="5158"/>
    </location>
</feature>
<dbReference type="SMART" id="SM00325">
    <property type="entry name" value="RhoGEF"/>
    <property type="match status" value="1"/>
</dbReference>
<keyword evidence="8" id="KW-0393">Immunoglobulin domain</keyword>
<feature type="domain" description="Ig-like" evidence="14">
    <location>
        <begin position="6048"/>
        <end position="6137"/>
    </location>
</feature>
<dbReference type="SUPFAM" id="SSF50044">
    <property type="entry name" value="SH3-domain"/>
    <property type="match status" value="1"/>
</dbReference>
<evidence type="ECO:0000259" key="15">
    <source>
        <dbReference type="PROSITE" id="PS50853"/>
    </source>
</evidence>
<feature type="compositionally biased region" description="Pro residues" evidence="10">
    <location>
        <begin position="7096"/>
        <end position="7111"/>
    </location>
</feature>
<dbReference type="CDD" id="cd00160">
    <property type="entry name" value="RhoGEF"/>
    <property type="match status" value="1"/>
</dbReference>
<feature type="domain" description="Ig-like" evidence="14">
    <location>
        <begin position="946"/>
        <end position="1033"/>
    </location>
</feature>
<feature type="domain" description="Ig-like" evidence="14">
    <location>
        <begin position="3715"/>
        <end position="3806"/>
    </location>
</feature>
<feature type="region of interest" description="Disordered" evidence="10">
    <location>
        <begin position="7957"/>
        <end position="7977"/>
    </location>
</feature>
<keyword evidence="6" id="KW-1015">Disulfide bond</keyword>
<feature type="domain" description="Ig-like" evidence="14">
    <location>
        <begin position="4486"/>
        <end position="4576"/>
    </location>
</feature>
<feature type="region of interest" description="Disordered" evidence="10">
    <location>
        <begin position="7642"/>
        <end position="7666"/>
    </location>
</feature>
<evidence type="ECO:0000256" key="1">
    <source>
        <dbReference type="ARBA" id="ARBA00004161"/>
    </source>
</evidence>
<dbReference type="FunFam" id="2.60.40.10:FF:000425">
    <property type="entry name" value="Myosin light chain kinase"/>
    <property type="match status" value="3"/>
</dbReference>
<dbReference type="SMART" id="SM00408">
    <property type="entry name" value="IGc2"/>
    <property type="match status" value="44"/>
</dbReference>
<dbReference type="Pfam" id="PF05177">
    <property type="entry name" value="RCSD"/>
    <property type="match status" value="3"/>
</dbReference>
<dbReference type="Pfam" id="PF00041">
    <property type="entry name" value="fn3"/>
    <property type="match status" value="2"/>
</dbReference>
<dbReference type="FunFam" id="1.10.510.10:FF:000902">
    <property type="entry name" value="Muscle M-line assembly protein unc-89"/>
    <property type="match status" value="1"/>
</dbReference>
<dbReference type="SUPFAM" id="SSF49265">
    <property type="entry name" value="Fibronectin type III"/>
    <property type="match status" value="2"/>
</dbReference>
<dbReference type="PANTHER" id="PTHR47633:SF3">
    <property type="entry name" value="STRIATED MUSCLE PREFERENTIALLY EXPRESSED PROTEIN KINASE"/>
    <property type="match status" value="1"/>
</dbReference>
<evidence type="ECO:0000259" key="13">
    <source>
        <dbReference type="PROSITE" id="PS50011"/>
    </source>
</evidence>
<dbReference type="InterPro" id="IPR007850">
    <property type="entry name" value="RCSD"/>
</dbReference>
<feature type="compositionally biased region" description="Polar residues" evidence="10">
    <location>
        <begin position="5049"/>
        <end position="5065"/>
    </location>
</feature>
<feature type="compositionally biased region" description="Low complexity" evidence="10">
    <location>
        <begin position="28"/>
        <end position="54"/>
    </location>
</feature>
<feature type="domain" description="Ig-like" evidence="14">
    <location>
        <begin position="2785"/>
        <end position="2878"/>
    </location>
</feature>
<dbReference type="GO" id="GO:0005085">
    <property type="term" value="F:guanyl-nucleotide exchange factor activity"/>
    <property type="evidence" value="ECO:0007669"/>
    <property type="project" value="InterPro"/>
</dbReference>
<feature type="domain" description="Ig-like" evidence="14">
    <location>
        <begin position="568"/>
        <end position="633"/>
    </location>
</feature>
<feature type="domain" description="Ig-like" evidence="14">
    <location>
        <begin position="748"/>
        <end position="838"/>
    </location>
</feature>
<dbReference type="FunFam" id="2.60.40.10:FF:000344">
    <property type="entry name" value="Muscle M-line assembly protein unc-89"/>
    <property type="match status" value="6"/>
</dbReference>
<feature type="region of interest" description="Disordered" evidence="10">
    <location>
        <begin position="26"/>
        <end position="57"/>
    </location>
</feature>
<feature type="compositionally biased region" description="Basic and acidic residues" evidence="10">
    <location>
        <begin position="1311"/>
        <end position="1326"/>
    </location>
</feature>
<keyword evidence="5" id="KW-0677">Repeat</keyword>
<feature type="domain" description="Ig-like" evidence="14">
    <location>
        <begin position="1140"/>
        <end position="1227"/>
    </location>
</feature>
<dbReference type="PANTHER" id="PTHR47633">
    <property type="entry name" value="IMMUNOGLOBULIN"/>
    <property type="match status" value="1"/>
</dbReference>
<reference evidence="16 17" key="1">
    <citation type="submission" date="2022-05" db="EMBL/GenBank/DDBJ databases">
        <title>Chromosome-level reference genomes for two strains of Caenorhabditis briggsae: an improved platform for comparative genomics.</title>
        <authorList>
            <person name="Stevens L."/>
            <person name="Andersen E.C."/>
        </authorList>
    </citation>
    <scope>NUCLEOTIDE SEQUENCE [LARGE SCALE GENOMIC DNA]</scope>
    <source>
        <strain evidence="16">QX1410_ONT</strain>
        <tissue evidence="16">Whole-organism</tissue>
    </source>
</reference>
<dbReference type="InterPro" id="IPR013783">
    <property type="entry name" value="Ig-like_fold"/>
</dbReference>
<dbReference type="CDD" id="cd00096">
    <property type="entry name" value="Ig"/>
    <property type="match status" value="5"/>
</dbReference>
<feature type="domain" description="Ig-like" evidence="14">
    <location>
        <begin position="2985"/>
        <end position="3081"/>
    </location>
</feature>
<evidence type="ECO:0000256" key="8">
    <source>
        <dbReference type="ARBA" id="ARBA00023319"/>
    </source>
</evidence>
<dbReference type="SMART" id="SM00060">
    <property type="entry name" value="FN3"/>
    <property type="match status" value="2"/>
</dbReference>
<sequence length="7977" mass="883033">MASRRQKQFDRKYSSYRKFTATEDFNYSTHSSRSSYRSESVTSRTDGRGRSTSSEIIAGSESRSYPVYIAIQDYTPDKEDVEAIPLEQGQIVEVLDKKNSIRWLVRTKARPPRSGWVPGSYFETPTEFYKQRRRTREIENVSLSDEQAALVKRDQVYHELLRSEEEFVSSLRTCVDDYIKVLDDPGVPEAVKKHREELALNIPELYNFHANVMLKGLNYYSDDPGKVGQTFVRLEKDFESHVEFYKQYADTLKLLEEPEIKRFFEGLSAKNDAGASSFVDHVKEIADRMVQYQNYFKEFVKYSARAHGSSKSIQKALELVTTIPQRVIDLEFTSNLKQHPGDTGKLGRIIRHDAFQVWEGDEAPKLRYVFLFRNKIMFTEQDASTSPPSYTHYSSIRLDKYNIRQHSTDEDTIVLQPQEPGLPSFRIKPKDFETAEYVRKAWLKDIAEEQGKYAAERDAISMTATSEMTASSVDFDMNVSDQQSEFSEWSGSRKSSLFPGPEEGGPPRKKVKSPPVISPTGSSTSIYSGGSSSIDWTTTGTTLEMQGTRVTRTQYGFRTLQESSAKMCLKVTGYPLPDITWYKDDVQLHEDERHTFYSDEDGFFAMTIDPVQVTDTGRYTCMATNEYGQASTSAFFRVLKVEKEAAPPAFVTKLKDKECKEGDVIDFECEVEGWPEPELVWLVDDQPLRPSHDFRLQYDGQTAKLEIRDAQPDDTGVYTVKIQNEFGSIESKAELFVQADPDKNHVAPEFQAMIEDVECDEGEEVRFKSVITGDPNPEITWFINGKPLSESEKVKFISEDGICILTIKDVTRHFDGMVTCQGSNRLGSASCDGRLKVRVPPAPPTFNKPLEDKTVQEKSTVVFEVDVSGWPEPTVKFTLCGKELKHGEESVEIVGHDGFYRISIPNTSIEKHDGEIVAKAQNEHGTAESRARLTVEQEEEESRSAPTFLKDIEDQTVKTGEFAVFETTVRGNPNPEVTWFINGHKMDQGSPGVKIEAHNHDHKLTIDSAQYAGTVLCRAENAVGRFETKARLIVLAPEKQKKPPKFVEILVDKIETVDNTVVFEVRVEGEPKPTVTWYLKGEELKQSDRVEIREFDGSIKLQIKNIKIEEAGEIKAVATNSEGFDETRATLKVQKKPFAPEFDLRPRSLTVEKGSEAVFTAHAFGIPLPTYEWSINGRKVRDGQEGAHVTRDESTVDGASILTIDTATYYSEVNHLTISVVAENTLGAEETGAQLTIEPKKAKEASPEATTTITMETSLTSTKTTTMSTTEVTSTVGGVTVETKESESATTTGIIGGGSTEGSISVSKIEVVSKTESQTDVREGTPKRRVSFAEEEPPKEVIDPERKKKKSPTPEKKGKSPEMTSDEKPKSPTTEEKTPEKVEEKPKSPTKKEKSPEKSTTVEVKSPTKKEKSPEKPTSPTKKNAEEAVKSPTKKEKSPEKSEEKVKSPTKKEKSPVRSEEVKSPTKKEKSPEAKNIVEVSSETTIKKTEATAEVTKTSEEAKSPTMKEKSPGKVEEKPKSPTKKEKSPEKPTSPTKKTEDQPGSPFPPKSPTKIEEKPSSPTQKKSPPASPKKAKSPEKFEEAVKSPTKKEKSPEKMADEKPTSPTQKDKPPEQVEKKPTSQTKKEKSPEKSTTEEVKTPIKKEKSPEKSATEEVKSPTKKEKSPEKPTSPTKKTAEEAVKSPTKKEKSPEKIEEKPKSPTKEEKSPEKSTGAEDVKSPIKKERSPDTVVEKEITSSETTKTEKSSTTTTEVTSPIKKSPPGSPTKKQKKSKSPEAEKPPAPKLTRDLKSQTVNKTDLAHFEVVVEHATEIKWFLDGKEITTAQGVTVSKDDQFEFRCSIDTTVFGSGVVSVVALNASGSVETKTDLKVLETPKETKKPEFTDKLRDMEVTKGDTVQMDVIALHSPEYKWYQNGNLLEDGKNGITIKNEENKSSLIIPNAEDSGKITVEASNEVGTSESSATLTVNPPSTTPIVVDGPKSVTIKETETAEFKATITGFPAPIVKWTINEKIVEESPTVTTIKTEDVYTLKISNAKIEQTGTVKVTAQNSAGQDTKQADLKVEPNVAAPKFKSQLTDRTVDEGEPLRWNLELDGPFQGTEVTWLLNGQPLTKSDTVQVVDHGDGTYHVTIAEAKPDMSGTLTAKAKNAAGECESTAKVTVNGANKKPEFIQAPQNHETNIEESVKFSAIVTGKPMPNVSWFLNDKKLIQSEEVKVKYVHETGKTSIRIHKPLMEHNGTIRVEAVNVAGKVEATAQLKVDRKTEVPKFTTNMDDRQVKEGDNVKFTANVEGYPEPSVAWTLNGEPVAKHANITVTDKDGEHTIEIAAVTPEQAGELSCEATNAVGSKKRDVQLAVKKVGEAPTFAKNLEDRLVTEGELALMDAKLNAVKPKPKITWLKDGVEIKSDDHYKLVEEEDGTLKLSILTTKLDDKGRITIKAESEFGLAETSASLGVVKGRPMAKPAFQSDIAPINLTEGDTLECKLLITGDPTPFVKWYINGQLVCATEDTEISNANGVYTMKIHGVTSDMTGKIKCVAYNKAGEASIEGPLKVVAPIPVEFETSLCDATCREGDTLKLKAVLLGEPEPVVSWYVNGKKLEESQNIKIHSEKGTYTVTIKDITCDYSGQVVCEAINEYGKATSEATLLVLPRGEPPDFLEWLSNVRARTGTKVVHKVVFTGDPKPSLTWYINNKEILNSDLYTIVTDDKTSTLTINSFNPDIHVGEIICKAENDAGEVSCTANMITYTSDMFSESESEAQAEEFVGDDLTEDESLREEMHRTPTPVMAPKFITKIKDTKAKKGHSAVFECVVPDTKGVCCKWLKDGKEIELIARIRVQTRTGPEGHITQELILDNVTPEDAGKYTCVVENTAGKDTCEATLTVIETLEKKTDNKAPEFIVALQDKTTKTSEKVVLECKVVGEPKPKVSWLHDNKTITQESIKIESVEGVERVTITSTELTHQGKYTCIAENSEGTSKTEAFLTIQGEAPVFTKELQNKELSIGEKLILSCSVKGSPQPHVDFYSFSETTKVEKKITSSSRIAIEHDQANTHWRMVISQTTKEDIVSYKAVATNSIGTATSTSKVTTKVEAPVFEQGLKKTSVKEKEEIKMEVKVGGSAPDVEWFKDDKPVSEDGNHEIKKNPETGVFTLVVKQAETTDAGKYTAKATNPAGTAESTAEAEVSKSLEKPTFVKELVQTEVKINETATLSVTVKGVPEPSVEWLKDGQPVQTDSSHVIAKVEGFGSYSITINNARTEDSGKYACRATNPAGEAKTEANFAVVKDLAPPEFVEKLSPVEVKEKESITLAVKVVGKPEPAVEWFKDDTPINIDNVHVIQKQTAVGSFSLTINDARQGDVGIYSCRARNEAGEALTTANFGIIRDSIPPEFTQKLRPLEVREQETLDLKVTVIGTPAPNVEWFKDDKPINIDNAHIFAKDEGSGHHTLTIKQARGEDVGVYTCKATNEAGEAKTTANMAVQEEIEAPLFVQGLKPYEVEQGKPVELEVRVEGKPEPEVKWFKDGAPIAIDNKHVIEKKGENGSHTLIIKDTNSADFGKYTCQATNKAGKDETIGELKVPKYSFEKQTAEEVKPLFIEPLKETFANEGDTVVLECKVNKDSHPQIKFFKNDQPVEIGQHMQLEVLEDGNIKLTIQNAKKEDVGAYRCEAVNVAGKADTKADLKIQFASKVEEHITDESGQLEEIGQLETVGETASSKTDTGRGAPEFVELLRSCTVTEKSQVVLKCKVKGEPRPKIKWTKEGKEVEMSARVRAEHKDDGTLTLTFDNATQADAGEYRCEAENEYGSAWTEGPIIVTLEGAPKIDGEAPDFLQPVKPAVVTVGETAVLEGKVSGKPKPTVKWYKNGEELKPSDKIKIENLDDGTQKLSVPNAQLSDMDEYRCEASNEFGDVWSDVTLTVKEPSHIAPGFFKDLSAIQVKETETAKFECKVSGTKPDVKWFKDGSELKEDKRIHFESTEDGTQRLVIEESKTEDQGNYRIEVSNDAGVANSKAPLTVIPAEILKIKKGLNDVSVTQGSKILLSVEVEGKPKTVKWYKGSETVTSSSTTKITQVTESEYKLEIESGELSDSGSYRVVLSTDSLYVESSATVTVSKAAEKISLPSFKKGLSDQSVPKGTPLVLEVEIEGKPKDVKWYKNGDEIKAGKVEDLGNGKYRLTIPDFKETDVGEYSVTAANEAGEIESKAKVNVSSKPEIVSGLVPTTVKQGETATFNVKVKGPVKGVKWYKNGKEIPDAKTKDNGDGSYSLEIPNAQVDDGADYKVVVSNDAGDADSSAALTVKLAEDGKDKVKPEIVSGLVPTTVKQGDTATFNVKAKGPVKQVKWYKNGKEIPDAKSKDNGDGSYSLEIPNAQLDDTADYKVVLSNDAGDADSSAALTVKLPGIEIVKGLEDTEVPKGKKVVLEVETNKKPKEVKWYKNGKEITPNNKAEAGSDGDKKSQLVIPDAGDDDAAEYKVVLTDDDGNTAESFCALTVKLPAEEPKIIKGLEDQVVPIGSPIKLEIETSGSPKTVKWCKNGKELSGAAAKNIKISKIDDNKYILEIPSSVVEDTGDYKVEVANEAGSANSNGKITVEPKITFMKPLKDQTITEGENAEFAVETNTKPRTVKWYKNGQEIKPDSRFVIEQKSDTKYQLVIKNAVRDDAATYKVVMENTAGEADSSAQLTVKKAKAGLCKIVKGLEDQVVAKGAKMVFEVKIQGEPEDVRWLRDANVISAGTNAIIEKMDDTTHRLTIPSADLKDAGEYTVEVINESGKAKSDAKGEVDEKPEIVRGLENIDIPEGDDDIFKVEVSAPVRQVKWYKNGQEIKPNSHLEAKKIGPKKYELAINRAQLDDGADYKVVLSNAAGDCDSSAALTVVKPNVLKIVDGLKDVDVEEPQPVELKVKVEGIPKVVKWYKNGQELKPDSDGFKFEEKPESGEFSLLIPSSKKSDGGAYRVVLGNDKGEVYSGSVVHVKAAKPADATSGANFLSPLKDTEVEEGDMLTLQCTVAGEPFPEIIWEKDGVVLQKDDRITMRTALDGTVTLRIRSAKKSDIGQYRVTAKNEAGSASSDSKVTVTEQGEQPSKPKFVIPLRSGVALPGDKKEFNVKVRGLPKPTLKWILNGKPITFDDRVTLDDMADGNYCLTIRDVREEDFGTLKCIATNENGTDETVCEFSQGQDHEGGMRDDLRYPPRFNVPLWDRRIPVGDPMFIECHVDANPTAEIQWFKDGKKIEYTAHTEIRNTVDGACRIKISPFEESDIGVYMCVATNELGQAETQATYQVEILEHTEEEKKKEYAPRINPPLEDKTVNGGQSIRLSCKVDAVPRASVVWYKDGLPIRADSRISVQYEEDGTASLAINESTEADIGAYRCVATNAHGTINTSCSVNVKVPKQEVKKEGEEPFFTKGLVDLWTDRGETFTLKCAVTGDPFPEIKWYRNGQLVRTGPRTIVENSPDGTCSLTVKESTMSDEGIYRCEAENAHGKAKTQATAHVQMALGKTEKPKMDEGKPPKFILELSDMSVSLGNVIDLECKVTGLPNPSVKWSKDGGPLIEDSRFEWSNEPAKGVYQLRIKNATVHDEGTYRCVATNENGSATTKSFVRMDDGLGSGVVTASQPPRFTLKMGDVRTTEGQPLKLECKVDASPLPEMTWYKDGAIVTPSDRIQISLSPDGIATLLIPSCVYDDDGIYRVIATNPSGTAQDKGTATVKKLPRDSGARRSAERDVFDANKAPKLMEPLENIRIPEKQAFRLRCKFSGDPKPTIKWFKDGERVFPYGRLQLIESPDGVCELVVDSATRQDAGGYRCVAENTYGSARTSCDVNVIRGDRKPRDIDSSIREGKAPGFTIPLTIRRAKPGESVTFECLPFGNPFPAIKWLKDGLELFADEKIKMEAAADGTQRLIISDVTFLSEGYFRCVATNEHGTASTKAELVIEGDRTIGSRSLPEGNGEPEECKPRIRRGLYNMSIHEGNVVEMIVCATGIPTPTVKWYKDGKEIIGDGPDGKRVIFTDERGIHHLVIVNASPEDEGDYSLEATNKLGSARTEGSLNIIRPRHVADADDRGGMPFPPGFVRQLKNKHVFNHMPTIFDCLVVGHPAPEVEWFHNGKKIVPGGRIKIQFCGGGSHALIILDTTLEDAGEYVATAKNSHGSASSSAVLDVTVPFLDNIKFNGEIDVTPYLTEEYGFKKLNTASLPTPPDRGPFIKEVTGHYLTLSWIPTKRAPPRYPQVTYVIEIRELPEKEWTLLDYNIPEPVCKVRNLELGKSYQFRVRAENIYGISDPSPASPPSRLMAPPQPVFDKRTNKVIPLLDPYAERALDLKYSEQYACAPWFAPGVVEKRYCAENDTLTLILNVSGFPDPDIKWKFRGWDIDTSSPTSKCKVYTYGGTETTLAITGFSKENVGQYQCFAKNEYGDAQQNILVDLATRPNFIQPLVNKTFSSAQPMRLDVRVEGEPFPELKWMKEWRPIVESSRIKFVQDGPFLCSLIINDPMWRDSGIYSCVAINDAGQATTSCTVTVEAEGDYNDVELPRRRVTIESRRVRELYEISEKDEKLAAEGAPFRVSEKSSGREFLAQLRPIDDALLRHVDIHNSLDHPGIVQMHRVLRDEKLALVVFENANSTIDGLSSLTHPGVSISEPKGVNRETCVRVFVRQLLLALKHMHDLRIAHLDLRPETILLQDDKLKLADFGQARRLLRGLITGEIKGSPEFVSPEIVRSYPLTLATDMWSTGVLTYVLLTGLSPFHGDNDNETLSNVDRCQFDSSPLGNFSYDAGDFVQKLLLEIPAHRLTVDEALDHPWLNDEKLKNEPLSADTLREFKYQHKWLERRVFVQQTPSEQILEAILGPATARAQQNAPVAPEGRRPAEIYDYLRIQPKKPPPVVEYVPKPRKEHPPFIDEFGQLIDGEAFDEGSGFEDHQRRPPPIPPQPQRPNQPSHDSRRFEQPGHPQRIPVENKYGRPIDPRYLNDPSHRPSSLDDAPFYVDEYGNPIHLDEFGRPMAPQTLEKRKLIPQDKGETPSRSKKEKTGTPVSTPILEPANNENQQQQQPQKVPIRMIRGERREIEEEIANRILSDISEEGSIAGSLASLEDFEIPKDFQVEASEPSTPTLTPEVTIRETIPKPTPSPSTPQKSPVPPQEGTVIPPKVTYPDTVLAGLPEADKKILEDAENDPSIPVGAPLFLEGLHGADLTVDTTSASGLIKVTSPAVTLSPNPKSPRRSTPGTKSPVMLSPRQEHSMEVLIATKRGKPGFLPPGELAEDIDDEDAFMDDRKKQVKPKDHDGEDDFKDEKDRLEKDKNRRAVNLDDLDKFRPGAFYKEDNDFGHPGYDIDDSPWDSHYQIGPDTYLMAARGAAFNSRVRNYREELFGVGAPTVKQGFLGVRNRDITVRERRRYTDILRESTQGLEPKSHEHSTALLQKAPSATAIERIKADIEKVTPSATKKNDDGTFAPIFTSRLRDVYLRKNQSAIFECSVASSPAPKVTWDFQGKILESNDRIQIEQANNIARLIISNVAPYDLGEYVCSATNEYGADKTSCRMISGETPSRPSRPEAELSSDTEIFLQWEAPEGPTYLEGITYRLEYRVAGPNDHGAPWITISEKIDDESVVVRHLSPFGIYQFRVTAQNGFGLGLPSLSSRIVQTHGKGAPKLQIDVLKSEIRLNVVSMPQKSANQLGGISEESEEDSEARTTNDDMKSNLQLQTSDPIGRFQIGGLKFKGRFSIIRDAVDSTTEGHAHCAVKIRHPSSDAISEYESLRDGQHENVQRLIAAYNFNNFLYLFSERLYEDVFSRFVFNDYYTEEQVAMTMRQVTSALHFLHFRGIAHLDVNPHNIMFQSKRSWIVKLIDFGRAQKVSSAVKPVDFDTKWASPEFHIPETPVTVQSDMWGMGVVTFCLLAGFHPFTSEYDREEEIKDNVINVKCDPNLIPVNASQECLSFATWALKKSPVRRMRTDEALSHKFLSSDPSMVRRRESIKYSASRLRKLAAMTRQHQSTRPISDELESKYGN</sequence>
<feature type="domain" description="Ig-like" evidence="14">
    <location>
        <begin position="2265"/>
        <end position="2353"/>
    </location>
</feature>
<feature type="domain" description="Ig-like" evidence="14">
    <location>
        <begin position="1969"/>
        <end position="2061"/>
    </location>
</feature>
<dbReference type="InterPro" id="IPR011993">
    <property type="entry name" value="PH-like_dom_sf"/>
</dbReference>
<dbReference type="SUPFAM" id="SSF48726">
    <property type="entry name" value="Immunoglobulin"/>
    <property type="match status" value="53"/>
</dbReference>
<dbReference type="Pfam" id="PF07679">
    <property type="entry name" value="I-set"/>
    <property type="match status" value="52"/>
</dbReference>
<feature type="domain" description="Ig-like" evidence="14">
    <location>
        <begin position="2555"/>
        <end position="2644"/>
    </location>
</feature>
<dbReference type="GO" id="GO:0031672">
    <property type="term" value="C:A band"/>
    <property type="evidence" value="ECO:0007669"/>
    <property type="project" value="UniProtKB-SubCell"/>
</dbReference>
<evidence type="ECO:0000256" key="2">
    <source>
        <dbReference type="ARBA" id="ARBA00006692"/>
    </source>
</evidence>
<feature type="region of interest" description="Disordered" evidence="10">
    <location>
        <begin position="7180"/>
        <end position="7267"/>
    </location>
</feature>
<name>A0AAE9IZ18_CAEBR</name>
<feature type="domain" description="Ig-like" evidence="14">
    <location>
        <begin position="3184"/>
        <end position="3274"/>
    </location>
</feature>
<dbReference type="GO" id="GO:0060298">
    <property type="term" value="P:positive regulation of sarcomere organization"/>
    <property type="evidence" value="ECO:0007669"/>
    <property type="project" value="UniProtKB-ARBA"/>
</dbReference>
<dbReference type="FunFam" id="2.60.40.10:FF:001409">
    <property type="entry name" value="Muscle M-line assembly protein unc-89"/>
    <property type="match status" value="1"/>
</dbReference>
<dbReference type="InterPro" id="IPR036028">
    <property type="entry name" value="SH3-like_dom_sf"/>
</dbReference>
<feature type="domain" description="Fibronectin type-III" evidence="15">
    <location>
        <begin position="7519"/>
        <end position="7617"/>
    </location>
</feature>
<feature type="compositionally biased region" description="Low complexity" evidence="10">
    <location>
        <begin position="518"/>
        <end position="531"/>
    </location>
</feature>
<dbReference type="SMART" id="SM00233">
    <property type="entry name" value="PH"/>
    <property type="match status" value="1"/>
</dbReference>
<dbReference type="FunFam" id="2.60.40.10:FF:000345">
    <property type="entry name" value="Muscle M-line assembly protein unc-89"/>
    <property type="match status" value="8"/>
</dbReference>
<dbReference type="InterPro" id="IPR035899">
    <property type="entry name" value="DBL_dom_sf"/>
</dbReference>
<dbReference type="PROSITE" id="PS50853">
    <property type="entry name" value="FN3"/>
    <property type="match status" value="2"/>
</dbReference>
<dbReference type="PROSITE" id="PS50011">
    <property type="entry name" value="PROTEIN_KINASE_DOM"/>
    <property type="match status" value="2"/>
</dbReference>
<dbReference type="InterPro" id="IPR007110">
    <property type="entry name" value="Ig-like_dom"/>
</dbReference>
<dbReference type="SMART" id="SM00409">
    <property type="entry name" value="IG"/>
    <property type="match status" value="50"/>
</dbReference>
<dbReference type="SUPFAM" id="SSF50729">
    <property type="entry name" value="PH domain-like"/>
    <property type="match status" value="1"/>
</dbReference>
<feature type="domain" description="Ig-like" evidence="14">
    <location>
        <begin position="5175"/>
        <end position="5264"/>
    </location>
</feature>
<feature type="domain" description="Ig-like" evidence="14">
    <location>
        <begin position="3584"/>
        <end position="3675"/>
    </location>
</feature>
<evidence type="ECO:0000256" key="5">
    <source>
        <dbReference type="ARBA" id="ARBA00022737"/>
    </source>
</evidence>
<feature type="domain" description="Ig-like" evidence="14">
    <location>
        <begin position="2892"/>
        <end position="2979"/>
    </location>
</feature>
<dbReference type="InterPro" id="IPR001452">
    <property type="entry name" value="SH3_domain"/>
</dbReference>
<feature type="domain" description="Ig-like" evidence="14">
    <location>
        <begin position="5385"/>
        <end position="5476"/>
    </location>
</feature>
<feature type="domain" description="Ig-like" evidence="14">
    <location>
        <begin position="5713"/>
        <end position="5802"/>
    </location>
</feature>
<feature type="compositionally biased region" description="Basic and acidic residues" evidence="10">
    <location>
        <begin position="1576"/>
        <end position="1667"/>
    </location>
</feature>
<feature type="domain" description="Ig-like" evidence="14">
    <location>
        <begin position="5493"/>
        <end position="5583"/>
    </location>
</feature>
<dbReference type="InterPro" id="IPR000219">
    <property type="entry name" value="DH_dom"/>
</dbReference>
<feature type="domain" description="Ig-like" evidence="14">
    <location>
        <begin position="5936"/>
        <end position="6028"/>
    </location>
</feature>
<feature type="domain" description="Ig-like" evidence="14">
    <location>
        <begin position="648"/>
        <end position="736"/>
    </location>
</feature>
<dbReference type="SMART" id="SM00326">
    <property type="entry name" value="SH3"/>
    <property type="match status" value="1"/>
</dbReference>
<keyword evidence="3 9" id="KW-0728">SH3 domain</keyword>
<feature type="domain" description="Ig-like" evidence="14">
    <location>
        <begin position="4007"/>
        <end position="4099"/>
    </location>
</feature>
<evidence type="ECO:0000313" key="17">
    <source>
        <dbReference type="Proteomes" id="UP000827892"/>
    </source>
</evidence>
<feature type="compositionally biased region" description="Polar residues" evidence="10">
    <location>
        <begin position="482"/>
        <end position="495"/>
    </location>
</feature>
<dbReference type="InterPro" id="IPR000719">
    <property type="entry name" value="Prot_kinase_dom"/>
</dbReference>
<gene>
    <name evidence="16" type="ORF">L3Y34_015321</name>
</gene>
<evidence type="ECO:0000259" key="11">
    <source>
        <dbReference type="PROSITE" id="PS50002"/>
    </source>
</evidence>
<keyword evidence="4" id="KW-0963">Cytoplasm</keyword>
<evidence type="ECO:0000259" key="14">
    <source>
        <dbReference type="PROSITE" id="PS50835"/>
    </source>
</evidence>
<feature type="compositionally biased region" description="Basic and acidic residues" evidence="10">
    <location>
        <begin position="1773"/>
        <end position="1790"/>
    </location>
</feature>
<evidence type="ECO:0000256" key="7">
    <source>
        <dbReference type="ARBA" id="ARBA00023179"/>
    </source>
</evidence>
<feature type="domain" description="Protein kinase" evidence="13">
    <location>
        <begin position="6490"/>
        <end position="6776"/>
    </location>
</feature>
<evidence type="ECO:0000256" key="10">
    <source>
        <dbReference type="SAM" id="MobiDB-lite"/>
    </source>
</evidence>
<feature type="domain" description="Ig-like" evidence="14">
    <location>
        <begin position="6311"/>
        <end position="6400"/>
    </location>
</feature>
<dbReference type="InterPro" id="IPR003598">
    <property type="entry name" value="Ig_sub2"/>
</dbReference>
<keyword evidence="7" id="KW-0514">Muscle protein</keyword>
<dbReference type="PROSITE" id="PS50835">
    <property type="entry name" value="IG_LIKE"/>
    <property type="match status" value="49"/>
</dbReference>
<feature type="domain" description="Ig-like" evidence="14">
    <location>
        <begin position="4200"/>
        <end position="4285"/>
    </location>
</feature>
<feature type="compositionally biased region" description="Low complexity" evidence="10">
    <location>
        <begin position="1301"/>
        <end position="1310"/>
    </location>
</feature>
<dbReference type="Gene3D" id="1.10.510.10">
    <property type="entry name" value="Transferase(Phosphotransferase) domain 1"/>
    <property type="match status" value="2"/>
</dbReference>
<feature type="compositionally biased region" description="Low complexity" evidence="10">
    <location>
        <begin position="1746"/>
        <end position="1761"/>
    </location>
</feature>
<feature type="domain" description="Ig-like" evidence="14">
    <location>
        <begin position="3282"/>
        <end position="3367"/>
    </location>
</feature>
<dbReference type="InterPro" id="IPR055251">
    <property type="entry name" value="SOS1_NGEF_PH"/>
</dbReference>
<dbReference type="InterPro" id="IPR001849">
    <property type="entry name" value="PH_domain"/>
</dbReference>
<dbReference type="GO" id="GO:0040017">
    <property type="term" value="P:positive regulation of locomotion"/>
    <property type="evidence" value="ECO:0007669"/>
    <property type="project" value="UniProtKB-ARBA"/>
</dbReference>
<dbReference type="InterPro" id="IPR036179">
    <property type="entry name" value="Ig-like_dom_sf"/>
</dbReference>
<feature type="domain" description="Ig-like" evidence="14">
    <location>
        <begin position="4110"/>
        <end position="4195"/>
    </location>
</feature>
<dbReference type="GO" id="GO:0019899">
    <property type="term" value="F:enzyme binding"/>
    <property type="evidence" value="ECO:0007669"/>
    <property type="project" value="UniProtKB-ARBA"/>
</dbReference>
<proteinExistence type="inferred from homology"/>
<dbReference type="InterPro" id="IPR013098">
    <property type="entry name" value="Ig_I-set"/>
</dbReference>
<dbReference type="PROSITE" id="PS50002">
    <property type="entry name" value="SH3"/>
    <property type="match status" value="1"/>
</dbReference>
<feature type="domain" description="Ig-like" evidence="14">
    <location>
        <begin position="2069"/>
        <end position="2159"/>
    </location>
</feature>
<feature type="domain" description="Ig-like" evidence="14">
    <location>
        <begin position="6405"/>
        <end position="6494"/>
    </location>
</feature>
<dbReference type="EMBL" id="CP090891">
    <property type="protein sequence ID" value="ULU11850.1"/>
    <property type="molecule type" value="Genomic_DNA"/>
</dbReference>
<dbReference type="Gene3D" id="2.30.29.30">
    <property type="entry name" value="Pleckstrin-homology domain (PH domain)/Phosphotyrosine-binding domain (PTB)"/>
    <property type="match status" value="1"/>
</dbReference>
<dbReference type="FunFam" id="2.60.40.10:FF:000032">
    <property type="entry name" value="palladin isoform X1"/>
    <property type="match status" value="4"/>
</dbReference>
<feature type="compositionally biased region" description="Basic and acidic residues" evidence="10">
    <location>
        <begin position="1675"/>
        <end position="1745"/>
    </location>
</feature>
<evidence type="ECO:0000256" key="4">
    <source>
        <dbReference type="ARBA" id="ARBA00022490"/>
    </source>
</evidence>
<dbReference type="GO" id="GO:0045989">
    <property type="term" value="P:positive regulation of striated muscle contraction"/>
    <property type="evidence" value="ECO:0007669"/>
    <property type="project" value="UniProtKB-ARBA"/>
</dbReference>
<feature type="compositionally biased region" description="Low complexity" evidence="10">
    <location>
        <begin position="1261"/>
        <end position="1281"/>
    </location>
</feature>
<dbReference type="GO" id="GO:0045214">
    <property type="term" value="P:sarcomere organization"/>
    <property type="evidence" value="ECO:0007669"/>
    <property type="project" value="UniProtKB-ARBA"/>
</dbReference>
<accession>A0AAE9IZ18</accession>
<feature type="compositionally biased region" description="Basic and acidic residues" evidence="10">
    <location>
        <begin position="7967"/>
        <end position="7977"/>
    </location>
</feature>
<dbReference type="Gene3D" id="2.30.30.40">
    <property type="entry name" value="SH3 Domains"/>
    <property type="match status" value="1"/>
</dbReference>
<dbReference type="Gene3D" id="2.60.40.10">
    <property type="entry name" value="Immunoglobulins"/>
    <property type="match status" value="55"/>
</dbReference>
<feature type="domain" description="Ig-like" evidence="14">
    <location>
        <begin position="5599"/>
        <end position="5688"/>
    </location>
</feature>
<feature type="domain" description="Ig-like" evidence="14">
    <location>
        <begin position="5823"/>
        <end position="5912"/>
    </location>
</feature>
<feature type="region of interest" description="Disordered" evidence="10">
    <location>
        <begin position="7071"/>
        <end position="7123"/>
    </location>
</feature>
<feature type="domain" description="Ig-like" evidence="14">
    <location>
        <begin position="4771"/>
        <end position="4859"/>
    </location>
</feature>
<dbReference type="GO" id="GO:0004672">
    <property type="term" value="F:protein kinase activity"/>
    <property type="evidence" value="ECO:0007669"/>
    <property type="project" value="InterPro"/>
</dbReference>
<feature type="domain" description="Ig-like" evidence="14">
    <location>
        <begin position="7424"/>
        <end position="7513"/>
    </location>
</feature>
<dbReference type="InterPro" id="IPR036116">
    <property type="entry name" value="FN3_sf"/>
</dbReference>
<feature type="domain" description="Ig-like" evidence="14">
    <location>
        <begin position="4863"/>
        <end position="4955"/>
    </location>
</feature>
<feature type="domain" description="Ig-like" evidence="14">
    <location>
        <begin position="4579"/>
        <end position="4669"/>
    </location>
</feature>
<dbReference type="FunFam" id="2.60.40.10:FF:001436">
    <property type="entry name" value="Muscle M-line assembly protein unc-89"/>
    <property type="match status" value="1"/>
</dbReference>
<dbReference type="Pfam" id="PF22697">
    <property type="entry name" value="SOS1_NGEF_PH"/>
    <property type="match status" value="1"/>
</dbReference>
<feature type="compositionally biased region" description="Pro residues" evidence="10">
    <location>
        <begin position="6897"/>
        <end position="6907"/>
    </location>
</feature>
<feature type="domain" description="Ig-like" evidence="14">
    <location>
        <begin position="1044"/>
        <end position="1132"/>
    </location>
</feature>
<feature type="domain" description="Ig-like" evidence="14">
    <location>
        <begin position="3478"/>
        <end position="3565"/>
    </location>
</feature>
<dbReference type="FunFam" id="2.60.40.10:FF:000507">
    <property type="entry name" value="Muscle M-line assembly protein unc-89"/>
    <property type="match status" value="3"/>
</dbReference>
<feature type="domain" description="DH" evidence="12">
    <location>
        <begin position="152"/>
        <end position="330"/>
    </location>
</feature>
<dbReference type="FunFam" id="2.60.40.10:FF:001223">
    <property type="entry name" value="Sidekick cell adhesion molecule 1"/>
    <property type="match status" value="1"/>
</dbReference>
<feature type="domain" description="Ig-like" evidence="14">
    <location>
        <begin position="2652"/>
        <end position="2756"/>
    </location>
</feature>
<feature type="region of interest" description="Disordered" evidence="10">
    <location>
        <begin position="4428"/>
        <end position="4449"/>
    </location>
</feature>
<dbReference type="Proteomes" id="UP000827892">
    <property type="component" value="Chromosome I"/>
</dbReference>
<feature type="domain" description="Protein kinase" evidence="13">
    <location>
        <begin position="7681"/>
        <end position="7931"/>
    </location>
</feature>
<dbReference type="Gene3D" id="1.20.900.10">
    <property type="entry name" value="Dbl homology (DH) domain"/>
    <property type="match status" value="1"/>
</dbReference>
<feature type="domain" description="Ig-like" evidence="14">
    <location>
        <begin position="4387"/>
        <end position="4478"/>
    </location>
</feature>
<comment type="similarity">
    <text evidence="2">Belongs to the protein kinase superfamily. CAMK Ser/Thr protein kinase family.</text>
</comment>
<feature type="domain" description="Ig-like" evidence="14">
    <location>
        <begin position="3087"/>
        <end position="3178"/>
    </location>
</feature>
<evidence type="ECO:0000313" key="16">
    <source>
        <dbReference type="EMBL" id="ULU11850.1"/>
    </source>
</evidence>
<protein>
    <recommendedName>
        <fullName evidence="18">Protein CBR-UNC-89</fullName>
    </recommendedName>
</protein>
<dbReference type="FunFam" id="2.60.40.10:FF:001369">
    <property type="entry name" value="Muscle M-line assembly protein unc-89"/>
    <property type="match status" value="1"/>
</dbReference>
<feature type="domain" description="Ig-like" evidence="14">
    <location>
        <begin position="2461"/>
        <end position="2545"/>
    </location>
</feature>
<feature type="domain" description="Ig-like" evidence="14">
    <location>
        <begin position="3916"/>
        <end position="4004"/>
    </location>
</feature>
<feature type="domain" description="Ig-like" evidence="14">
    <location>
        <begin position="4962"/>
        <end position="5060"/>
    </location>
</feature>
<feature type="domain" description="Ig-like" evidence="14">
    <location>
        <begin position="1880"/>
        <end position="1965"/>
    </location>
</feature>
<comment type="subcellular location">
    <subcellularLocation>
        <location evidence="1">Cytoplasm</location>
        <location evidence="1">Myofibril</location>
        <location evidence="1">Sarcomere</location>
        <location evidence="1">A band</location>
    </subcellularLocation>
</comment>
<dbReference type="SUPFAM" id="SSF56112">
    <property type="entry name" value="Protein kinase-like (PK-like)"/>
    <property type="match status" value="2"/>
</dbReference>
<feature type="compositionally biased region" description="Polar residues" evidence="10">
    <location>
        <begin position="7180"/>
        <end position="7198"/>
    </location>
</feature>
<feature type="domain" description="Ig-like" evidence="14">
    <location>
        <begin position="3818"/>
        <end position="3907"/>
    </location>
</feature>
<dbReference type="SMART" id="SM00406">
    <property type="entry name" value="IGv"/>
    <property type="match status" value="6"/>
</dbReference>
<feature type="compositionally biased region" description="Basic and acidic residues" evidence="10">
    <location>
        <begin position="1485"/>
        <end position="1530"/>
    </location>
</feature>
<feature type="compositionally biased region" description="Basic and acidic residues" evidence="10">
    <location>
        <begin position="1423"/>
        <end position="1473"/>
    </location>
</feature>
<dbReference type="FunFam" id="2.60.40.10:FF:000080">
    <property type="entry name" value="Myosin light chain kinase, smooth muscle"/>
    <property type="match status" value="2"/>
</dbReference>
<dbReference type="FunFam" id="2.60.40.10:FF:000107">
    <property type="entry name" value="Myosin, light chain kinase a"/>
    <property type="match status" value="13"/>
</dbReference>
<dbReference type="InterPro" id="IPR003599">
    <property type="entry name" value="Ig_sub"/>
</dbReference>
<dbReference type="Pfam" id="PF00621">
    <property type="entry name" value="RhoGEF"/>
    <property type="match status" value="1"/>
</dbReference>
<dbReference type="PROSITE" id="PS50010">
    <property type="entry name" value="DH_2"/>
    <property type="match status" value="1"/>
</dbReference>
<feature type="compositionally biased region" description="Basic and acidic residues" evidence="10">
    <location>
        <begin position="6979"/>
        <end position="7001"/>
    </location>
</feature>
<dbReference type="InterPro" id="IPR013106">
    <property type="entry name" value="Ig_V-set"/>
</dbReference>
<feature type="compositionally biased region" description="Basic and acidic residues" evidence="10">
    <location>
        <begin position="1406"/>
        <end position="1415"/>
    </location>
</feature>
<feature type="domain" description="Ig-like" evidence="14">
    <location>
        <begin position="5281"/>
        <end position="5370"/>
    </location>
</feature>
<feature type="region of interest" description="Disordered" evidence="10">
    <location>
        <begin position="6967"/>
        <end position="7029"/>
    </location>
</feature>
<feature type="compositionally biased region" description="Basic and acidic residues" evidence="10">
    <location>
        <begin position="7242"/>
        <end position="7267"/>
    </location>
</feature>
<evidence type="ECO:0000256" key="9">
    <source>
        <dbReference type="PROSITE-ProRule" id="PRU00192"/>
    </source>
</evidence>
<feature type="domain" description="Ig-like" evidence="14">
    <location>
        <begin position="2361"/>
        <end position="2451"/>
    </location>
</feature>
<feature type="domain" description="SH3" evidence="11">
    <location>
        <begin position="63"/>
        <end position="127"/>
    </location>
</feature>
<feature type="domain" description="Ig-like" evidence="14">
    <location>
        <begin position="4298"/>
        <end position="4383"/>
    </location>
</feature>
<feature type="region of interest" description="Disordered" evidence="10">
    <location>
        <begin position="482"/>
        <end position="531"/>
    </location>
</feature>
<feature type="region of interest" description="Disordered" evidence="10">
    <location>
        <begin position="5048"/>
        <end position="5069"/>
    </location>
</feature>
<feature type="compositionally biased region" description="Acidic residues" evidence="10">
    <location>
        <begin position="7231"/>
        <end position="7241"/>
    </location>
</feature>
<feature type="region of interest" description="Disordered" evidence="10">
    <location>
        <begin position="1261"/>
        <end position="1792"/>
    </location>
</feature>
<feature type="domain" description="Ig-like" evidence="14">
    <location>
        <begin position="3380"/>
        <end position="3470"/>
    </location>
</feature>
<dbReference type="GO" id="GO:0005524">
    <property type="term" value="F:ATP binding"/>
    <property type="evidence" value="ECO:0007669"/>
    <property type="project" value="InterPro"/>
</dbReference>
<dbReference type="PRINTS" id="PR01832">
    <property type="entry name" value="VEGFRECEPTOR"/>
</dbReference>
<feature type="domain" description="Fibronectin type-III" evidence="15">
    <location>
        <begin position="6176"/>
        <end position="6272"/>
    </location>
</feature>
<dbReference type="InterPro" id="IPR003961">
    <property type="entry name" value="FN3_dom"/>
</dbReference>
<evidence type="ECO:0000259" key="12">
    <source>
        <dbReference type="PROSITE" id="PS50010"/>
    </source>
</evidence>
<dbReference type="CDD" id="cd00063">
    <property type="entry name" value="FN3"/>
    <property type="match status" value="2"/>
</dbReference>
<feature type="compositionally biased region" description="Low complexity" evidence="10">
    <location>
        <begin position="7018"/>
        <end position="7029"/>
    </location>
</feature>
<evidence type="ECO:0008006" key="18">
    <source>
        <dbReference type="Google" id="ProtNLM"/>
    </source>
</evidence>
<dbReference type="CDD" id="cd13325">
    <property type="entry name" value="PH_unc89"/>
    <property type="match status" value="1"/>
</dbReference>
<dbReference type="InterPro" id="IPR011009">
    <property type="entry name" value="Kinase-like_dom_sf"/>
</dbReference>
<dbReference type="SUPFAM" id="SSF48065">
    <property type="entry name" value="DBL homology domain (DH-domain)"/>
    <property type="match status" value="1"/>
</dbReference>
<feature type="compositionally biased region" description="Basic and acidic residues" evidence="10">
    <location>
        <begin position="1336"/>
        <end position="1397"/>
    </location>
</feature>